<protein>
    <submittedName>
        <fullName evidence="1">Uncharacterized protein</fullName>
    </submittedName>
</protein>
<reference evidence="1 2" key="1">
    <citation type="journal article" date="2023" name="Hortic Res">
        <title>Pangenome of water caltrop reveals structural variations and asymmetric subgenome divergence after allopolyploidization.</title>
        <authorList>
            <person name="Zhang X."/>
            <person name="Chen Y."/>
            <person name="Wang L."/>
            <person name="Yuan Y."/>
            <person name="Fang M."/>
            <person name="Shi L."/>
            <person name="Lu R."/>
            <person name="Comes H.P."/>
            <person name="Ma Y."/>
            <person name="Chen Y."/>
            <person name="Huang G."/>
            <person name="Zhou Y."/>
            <person name="Zheng Z."/>
            <person name="Qiu Y."/>
        </authorList>
    </citation>
    <scope>NUCLEOTIDE SEQUENCE [LARGE SCALE GENOMIC DNA]</scope>
    <source>
        <strain evidence="1">F231</strain>
    </source>
</reference>
<dbReference type="AlphaFoldDB" id="A0AAN7LRY5"/>
<evidence type="ECO:0000313" key="1">
    <source>
        <dbReference type="EMBL" id="KAK4794323.1"/>
    </source>
</evidence>
<proteinExistence type="predicted"/>
<keyword evidence="2" id="KW-1185">Reference proteome</keyword>
<accession>A0AAN7LRY5</accession>
<gene>
    <name evidence="1" type="ORF">SAY86_012317</name>
</gene>
<dbReference type="Proteomes" id="UP001346149">
    <property type="component" value="Unassembled WGS sequence"/>
</dbReference>
<name>A0AAN7LRY5_TRANT</name>
<organism evidence="1 2">
    <name type="scientific">Trapa natans</name>
    <name type="common">Water chestnut</name>
    <dbReference type="NCBI Taxonomy" id="22666"/>
    <lineage>
        <taxon>Eukaryota</taxon>
        <taxon>Viridiplantae</taxon>
        <taxon>Streptophyta</taxon>
        <taxon>Embryophyta</taxon>
        <taxon>Tracheophyta</taxon>
        <taxon>Spermatophyta</taxon>
        <taxon>Magnoliopsida</taxon>
        <taxon>eudicotyledons</taxon>
        <taxon>Gunneridae</taxon>
        <taxon>Pentapetalae</taxon>
        <taxon>rosids</taxon>
        <taxon>malvids</taxon>
        <taxon>Myrtales</taxon>
        <taxon>Lythraceae</taxon>
        <taxon>Trapa</taxon>
    </lineage>
</organism>
<sequence length="62" mass="7227">MPRLLNKHQKSAQEIQLMPLKALFYILPIIPDRWTGPPQDFMDKLLRSVWGPEEALPQITSQ</sequence>
<dbReference type="EMBL" id="JAXQNO010000007">
    <property type="protein sequence ID" value="KAK4794323.1"/>
    <property type="molecule type" value="Genomic_DNA"/>
</dbReference>
<comment type="caution">
    <text evidence="1">The sequence shown here is derived from an EMBL/GenBank/DDBJ whole genome shotgun (WGS) entry which is preliminary data.</text>
</comment>
<evidence type="ECO:0000313" key="2">
    <source>
        <dbReference type="Proteomes" id="UP001346149"/>
    </source>
</evidence>